<dbReference type="Proteomes" id="UP000274131">
    <property type="component" value="Unassembled WGS sequence"/>
</dbReference>
<dbReference type="EMBL" id="UXUI01012815">
    <property type="protein sequence ID" value="VDD97096.1"/>
    <property type="molecule type" value="Genomic_DNA"/>
</dbReference>
<proteinExistence type="predicted"/>
<evidence type="ECO:0000313" key="1">
    <source>
        <dbReference type="EMBL" id="VDD97096.1"/>
    </source>
</evidence>
<name>A0A0N4VNV1_ENTVE</name>
<protein>
    <submittedName>
        <fullName evidence="3">DUF4177 domain-containing protein</fullName>
    </submittedName>
</protein>
<sequence>MTEVHSDRWKTTGSILYVIVITVFDGNAVDDGFDYDVVDDYAEERGWERLHCITRNKVFQFARMGKVRTGIEKEG</sequence>
<dbReference type="AlphaFoldDB" id="A0A0N4VNV1"/>
<keyword evidence="2" id="KW-1185">Reference proteome</keyword>
<dbReference type="WBParaSite" id="EVEC_0001267401-mRNA-1">
    <property type="protein sequence ID" value="EVEC_0001267401-mRNA-1"/>
    <property type="gene ID" value="EVEC_0001267401"/>
</dbReference>
<evidence type="ECO:0000313" key="2">
    <source>
        <dbReference type="Proteomes" id="UP000274131"/>
    </source>
</evidence>
<gene>
    <name evidence="1" type="ORF">EVEC_LOCUS11847</name>
</gene>
<organism evidence="3">
    <name type="scientific">Enterobius vermicularis</name>
    <name type="common">Human pinworm</name>
    <dbReference type="NCBI Taxonomy" id="51028"/>
    <lineage>
        <taxon>Eukaryota</taxon>
        <taxon>Metazoa</taxon>
        <taxon>Ecdysozoa</taxon>
        <taxon>Nematoda</taxon>
        <taxon>Chromadorea</taxon>
        <taxon>Rhabditida</taxon>
        <taxon>Spirurina</taxon>
        <taxon>Oxyuridomorpha</taxon>
        <taxon>Oxyuroidea</taxon>
        <taxon>Oxyuridae</taxon>
        <taxon>Enterobius</taxon>
    </lineage>
</organism>
<accession>A0A0N4VNV1</accession>
<reference evidence="3" key="1">
    <citation type="submission" date="2017-02" db="UniProtKB">
        <authorList>
            <consortium name="WormBaseParasite"/>
        </authorList>
    </citation>
    <scope>IDENTIFICATION</scope>
</reference>
<evidence type="ECO:0000313" key="3">
    <source>
        <dbReference type="WBParaSite" id="EVEC_0001267401-mRNA-1"/>
    </source>
</evidence>
<reference evidence="1 2" key="2">
    <citation type="submission" date="2018-10" db="EMBL/GenBank/DDBJ databases">
        <authorList>
            <consortium name="Pathogen Informatics"/>
        </authorList>
    </citation>
    <scope>NUCLEOTIDE SEQUENCE [LARGE SCALE GENOMIC DNA]</scope>
</reference>